<dbReference type="OrthoDB" id="29727at2759"/>
<keyword evidence="2" id="KW-0863">Zinc-finger</keyword>
<name>L7FKF3_ENTIV</name>
<evidence type="ECO:0000256" key="3">
    <source>
        <dbReference type="ARBA" id="ARBA00022833"/>
    </source>
</evidence>
<dbReference type="Proteomes" id="UP000014680">
    <property type="component" value="Unassembled WGS sequence"/>
</dbReference>
<dbReference type="PROSITE" id="PS51292">
    <property type="entry name" value="ZF_RING_CH"/>
    <property type="match status" value="1"/>
</dbReference>
<dbReference type="AlphaFoldDB" id="L7FKF3"/>
<keyword evidence="7" id="KW-1185">Reference proteome</keyword>
<accession>L7FKF3</accession>
<keyword evidence="4" id="KW-0812">Transmembrane</keyword>
<dbReference type="KEGG" id="eiv:EIN_296580"/>
<dbReference type="OMA" id="EMMGSEW"/>
<sequence>MQCEAETLNYPQVCRFCLDPNSQEELITPCGCSGPNQYAHRSCLNAYRIFSNNPVAYGKCMLCGVDYTFKHVREHSIGFLLFKFSMKLIFQIMMLVIGLFLLIFVSGLIPYAIDSYSTHLFLAKYDEVAHFADDPYFVPRDLVFGLCVDCFILGIWSIIGMLGRCMCRDKDDDELELSHQDTERMGACCGLSICCMPVVYKYGLLSKLGCCYACKCCPNTVPNCLDILNCWRCSLMTWMCCRSCGTCCYVSPYQKTQSSACNCDCSGDCCADSCALCCIGCGDCGHSSNAAIPSNCNCSGCDCGNCGGGSGSGDGLGVLAIIVIVIVAIIICIGAIAGTLALIFFIICIVKINFGYVRRQADCEMYIIDNWDETNHPMPTQQPPMPQVAIPVVLTQPVIPVVQVVPQNPLVFQPPSVPNEVPYTNGPSHGQEEMPLMGTGSQII</sequence>
<reference evidence="6 7" key="1">
    <citation type="submission" date="2012-10" db="EMBL/GenBank/DDBJ databases">
        <authorList>
            <person name="Zafar N."/>
            <person name="Inman J."/>
            <person name="Hall N."/>
            <person name="Lorenzi H."/>
            <person name="Caler E."/>
        </authorList>
    </citation>
    <scope>NUCLEOTIDE SEQUENCE [LARGE SCALE GENOMIC DNA]</scope>
    <source>
        <strain evidence="6 7">IP1</strain>
    </source>
</reference>
<dbReference type="SMART" id="SM00744">
    <property type="entry name" value="RINGv"/>
    <property type="match status" value="1"/>
</dbReference>
<feature type="transmembrane region" description="Helical" evidence="4">
    <location>
        <begin position="142"/>
        <end position="163"/>
    </location>
</feature>
<evidence type="ECO:0000256" key="4">
    <source>
        <dbReference type="SAM" id="Phobius"/>
    </source>
</evidence>
<dbReference type="SUPFAM" id="SSF57850">
    <property type="entry name" value="RING/U-box"/>
    <property type="match status" value="1"/>
</dbReference>
<dbReference type="InterPro" id="IPR011016">
    <property type="entry name" value="Znf_RING-CH"/>
</dbReference>
<keyword evidence="1" id="KW-0479">Metal-binding</keyword>
<keyword evidence="3" id="KW-0862">Zinc</keyword>
<dbReference type="VEuPathDB" id="AmoebaDB:EIN_296580"/>
<evidence type="ECO:0000313" key="6">
    <source>
        <dbReference type="EMBL" id="ELP86348.1"/>
    </source>
</evidence>
<dbReference type="RefSeq" id="XP_004185694.1">
    <property type="nucleotide sequence ID" value="XM_004185646.1"/>
</dbReference>
<evidence type="ECO:0000256" key="1">
    <source>
        <dbReference type="ARBA" id="ARBA00022723"/>
    </source>
</evidence>
<evidence type="ECO:0000256" key="2">
    <source>
        <dbReference type="ARBA" id="ARBA00022771"/>
    </source>
</evidence>
<evidence type="ECO:0000259" key="5">
    <source>
        <dbReference type="PROSITE" id="PS51292"/>
    </source>
</evidence>
<dbReference type="PANTHER" id="PTHR46347:SF1">
    <property type="entry name" value="RING_FYVE_PHD ZINC FINGER SUPERFAMILY PROTEIN"/>
    <property type="match status" value="1"/>
</dbReference>
<organism evidence="6 7">
    <name type="scientific">Entamoeba invadens IP1</name>
    <dbReference type="NCBI Taxonomy" id="370355"/>
    <lineage>
        <taxon>Eukaryota</taxon>
        <taxon>Amoebozoa</taxon>
        <taxon>Evosea</taxon>
        <taxon>Archamoebae</taxon>
        <taxon>Mastigamoebida</taxon>
        <taxon>Entamoebidae</taxon>
        <taxon>Entamoeba</taxon>
    </lineage>
</organism>
<dbReference type="Gene3D" id="3.30.40.10">
    <property type="entry name" value="Zinc/RING finger domain, C3HC4 (zinc finger)"/>
    <property type="match status" value="1"/>
</dbReference>
<keyword evidence="4" id="KW-1133">Transmembrane helix</keyword>
<dbReference type="GO" id="GO:0008270">
    <property type="term" value="F:zinc ion binding"/>
    <property type="evidence" value="ECO:0007669"/>
    <property type="project" value="UniProtKB-KW"/>
</dbReference>
<evidence type="ECO:0000313" key="7">
    <source>
        <dbReference type="Proteomes" id="UP000014680"/>
    </source>
</evidence>
<dbReference type="GeneID" id="14885325"/>
<dbReference type="InterPro" id="IPR013083">
    <property type="entry name" value="Znf_RING/FYVE/PHD"/>
</dbReference>
<dbReference type="EMBL" id="KB206986">
    <property type="protein sequence ID" value="ELP86348.1"/>
    <property type="molecule type" value="Genomic_DNA"/>
</dbReference>
<dbReference type="PANTHER" id="PTHR46347">
    <property type="entry name" value="RING/FYVE/PHD ZINC FINGER SUPERFAMILY PROTEIN"/>
    <property type="match status" value="1"/>
</dbReference>
<protein>
    <recommendedName>
        <fullName evidence="5">RING-CH-type domain-containing protein</fullName>
    </recommendedName>
</protein>
<gene>
    <name evidence="6" type="ORF">EIN_296580</name>
</gene>
<feature type="domain" description="RING-CH-type" evidence="5">
    <location>
        <begin position="6"/>
        <end position="70"/>
    </location>
</feature>
<keyword evidence="4" id="KW-0472">Membrane</keyword>
<proteinExistence type="predicted"/>
<feature type="transmembrane region" description="Helical" evidence="4">
    <location>
        <begin position="317"/>
        <end position="350"/>
    </location>
</feature>
<feature type="transmembrane region" description="Helical" evidence="4">
    <location>
        <begin position="88"/>
        <end position="113"/>
    </location>
</feature>